<dbReference type="Proteomes" id="UP000286415">
    <property type="component" value="Unassembled WGS sequence"/>
</dbReference>
<dbReference type="InParanoid" id="A0A3R7FB17"/>
<accession>A0A3R7FB17</accession>
<name>A0A3R7FB17_CLOSI</name>
<organism evidence="1 2">
    <name type="scientific">Clonorchis sinensis</name>
    <name type="common">Chinese liver fluke</name>
    <dbReference type="NCBI Taxonomy" id="79923"/>
    <lineage>
        <taxon>Eukaryota</taxon>
        <taxon>Metazoa</taxon>
        <taxon>Spiralia</taxon>
        <taxon>Lophotrochozoa</taxon>
        <taxon>Platyhelminthes</taxon>
        <taxon>Trematoda</taxon>
        <taxon>Digenea</taxon>
        <taxon>Opisthorchiida</taxon>
        <taxon>Opisthorchiata</taxon>
        <taxon>Opisthorchiidae</taxon>
        <taxon>Clonorchis</taxon>
    </lineage>
</organism>
<comment type="caution">
    <text evidence="1">The sequence shown here is derived from an EMBL/GenBank/DDBJ whole genome shotgun (WGS) entry which is preliminary data.</text>
</comment>
<keyword evidence="2" id="KW-1185">Reference proteome</keyword>
<proteinExistence type="predicted"/>
<reference evidence="1 2" key="1">
    <citation type="journal article" date="2018" name="Biotechnol. Adv.">
        <title>Improved genomic resources and new bioinformatic workflow for the carcinogenic parasite Clonorchis sinensis: Biotechnological implications.</title>
        <authorList>
            <person name="Wang D."/>
            <person name="Korhonen P.K."/>
            <person name="Gasser R.B."/>
            <person name="Young N.D."/>
        </authorList>
    </citation>
    <scope>NUCLEOTIDE SEQUENCE [LARGE SCALE GENOMIC DNA]</scope>
    <source>
        <strain evidence="1">Cs-k2</strain>
    </source>
</reference>
<sequence length="144" mass="15456">MRMMRSDVTSFRCLTAIPPEGCKRTGILPGCLREVERRRSGSNHEVGSSGLSANLLIGRSVVRTRPHLSRLGQPGSISALVLPSGGMAARHRKSVADERSEAGHLSACVTLNRAQRTAFLSANDDSVRATHKQTTAPLDAGHIF</sequence>
<evidence type="ECO:0000313" key="2">
    <source>
        <dbReference type="Proteomes" id="UP000286415"/>
    </source>
</evidence>
<dbReference type="EMBL" id="NIRI02000013">
    <property type="protein sequence ID" value="KAG5453311.1"/>
    <property type="molecule type" value="Genomic_DNA"/>
</dbReference>
<evidence type="ECO:0000313" key="1">
    <source>
        <dbReference type="EMBL" id="KAG5453311.1"/>
    </source>
</evidence>
<gene>
    <name evidence="1" type="ORF">CSKR_104412</name>
</gene>
<protein>
    <submittedName>
        <fullName evidence="1">Uncharacterized protein</fullName>
    </submittedName>
</protein>
<reference evidence="1 2" key="2">
    <citation type="journal article" date="2021" name="Genomics">
        <title>High-quality reference genome for Clonorchis sinensis.</title>
        <authorList>
            <person name="Young N.D."/>
            <person name="Stroehlein A.J."/>
            <person name="Kinkar L."/>
            <person name="Wang T."/>
            <person name="Sohn W.M."/>
            <person name="Chang B.C.H."/>
            <person name="Kaur P."/>
            <person name="Weisz D."/>
            <person name="Dudchenko O."/>
            <person name="Aiden E.L."/>
            <person name="Korhonen P.K."/>
            <person name="Gasser R.B."/>
        </authorList>
    </citation>
    <scope>NUCLEOTIDE SEQUENCE [LARGE SCALE GENOMIC DNA]</scope>
    <source>
        <strain evidence="1">Cs-k2</strain>
    </source>
</reference>
<dbReference type="AlphaFoldDB" id="A0A3R7FB17"/>